<dbReference type="EMBL" id="VISO01000003">
    <property type="protein sequence ID" value="TVZ66583.1"/>
    <property type="molecule type" value="Genomic_DNA"/>
</dbReference>
<name>A0A559SW47_9HYPH</name>
<gene>
    <name evidence="2" type="ORF">BCL32_6961</name>
</gene>
<keyword evidence="1" id="KW-0472">Membrane</keyword>
<evidence type="ECO:0000313" key="3">
    <source>
        <dbReference type="Proteomes" id="UP000319824"/>
    </source>
</evidence>
<keyword evidence="1" id="KW-1133">Transmembrane helix</keyword>
<protein>
    <submittedName>
        <fullName evidence="2">Uncharacterized protein</fullName>
    </submittedName>
</protein>
<comment type="caution">
    <text evidence="2">The sequence shown here is derived from an EMBL/GenBank/DDBJ whole genome shotgun (WGS) entry which is preliminary data.</text>
</comment>
<reference evidence="2 3" key="1">
    <citation type="submission" date="2019-06" db="EMBL/GenBank/DDBJ databases">
        <title>Pac Bio to generate improved reference genome sequences for organisms with transposon mutant libraries (support for FEBA project).</title>
        <authorList>
            <person name="Blow M."/>
        </authorList>
    </citation>
    <scope>NUCLEOTIDE SEQUENCE [LARGE SCALE GENOMIC DNA]</scope>
    <source>
        <strain evidence="2 3">USDA 1844</strain>
    </source>
</reference>
<sequence>MHYNPHYPTILPPYIALYFILAANILFPVSAYFIARRFKRNKWLPN</sequence>
<keyword evidence="1" id="KW-0812">Transmembrane</keyword>
<organism evidence="2 3">
    <name type="scientific">Rhizobium mongolense USDA 1844</name>
    <dbReference type="NCBI Taxonomy" id="1079460"/>
    <lineage>
        <taxon>Bacteria</taxon>
        <taxon>Pseudomonadati</taxon>
        <taxon>Pseudomonadota</taxon>
        <taxon>Alphaproteobacteria</taxon>
        <taxon>Hyphomicrobiales</taxon>
        <taxon>Rhizobiaceae</taxon>
        <taxon>Rhizobium/Agrobacterium group</taxon>
        <taxon>Rhizobium</taxon>
    </lineage>
</organism>
<proteinExistence type="predicted"/>
<dbReference type="AlphaFoldDB" id="A0A559SW47"/>
<dbReference type="Proteomes" id="UP000319824">
    <property type="component" value="Unassembled WGS sequence"/>
</dbReference>
<feature type="transmembrane region" description="Helical" evidence="1">
    <location>
        <begin position="15"/>
        <end position="35"/>
    </location>
</feature>
<evidence type="ECO:0000256" key="1">
    <source>
        <dbReference type="SAM" id="Phobius"/>
    </source>
</evidence>
<accession>A0A559SW47</accession>
<evidence type="ECO:0000313" key="2">
    <source>
        <dbReference type="EMBL" id="TVZ66583.1"/>
    </source>
</evidence>